<dbReference type="GeneTree" id="ENSGT00940000162140"/>
<reference evidence="1" key="2">
    <citation type="submission" date="2025-09" db="UniProtKB">
        <authorList>
            <consortium name="Ensembl"/>
        </authorList>
    </citation>
    <scope>IDENTIFICATION</scope>
</reference>
<dbReference type="Proteomes" id="UP000694381">
    <property type="component" value="Unassembled WGS sequence"/>
</dbReference>
<sequence length="83" mass="9674">MQDEDGYITLNIKPRKPALTSDVTQQNYLLAEKKNLSETLQQLTNKACQDLIKLSELKTKRSFGIHHRQDQFNSLDWIIQPEC</sequence>
<evidence type="ECO:0000313" key="1">
    <source>
        <dbReference type="Ensembl" id="ENSNGAP00000001196.1"/>
    </source>
</evidence>
<evidence type="ECO:0000313" key="2">
    <source>
        <dbReference type="Proteomes" id="UP000694381"/>
    </source>
</evidence>
<dbReference type="Ensembl" id="ENSNGAT00000001215.1">
    <property type="protein sequence ID" value="ENSNGAP00000001196.1"/>
    <property type="gene ID" value="ENSNGAG00000000877.1"/>
</dbReference>
<proteinExistence type="predicted"/>
<reference evidence="1" key="1">
    <citation type="submission" date="2025-08" db="UniProtKB">
        <authorList>
            <consortium name="Ensembl"/>
        </authorList>
    </citation>
    <scope>IDENTIFICATION</scope>
</reference>
<name>A0A8C6W1T8_NANGA</name>
<organism evidence="1 2">
    <name type="scientific">Nannospalax galili</name>
    <name type="common">Northern Israeli blind subterranean mole rat</name>
    <name type="synonym">Spalax galili</name>
    <dbReference type="NCBI Taxonomy" id="1026970"/>
    <lineage>
        <taxon>Eukaryota</taxon>
        <taxon>Metazoa</taxon>
        <taxon>Chordata</taxon>
        <taxon>Craniata</taxon>
        <taxon>Vertebrata</taxon>
        <taxon>Euteleostomi</taxon>
        <taxon>Mammalia</taxon>
        <taxon>Eutheria</taxon>
        <taxon>Euarchontoglires</taxon>
        <taxon>Glires</taxon>
        <taxon>Rodentia</taxon>
        <taxon>Myomorpha</taxon>
        <taxon>Muroidea</taxon>
        <taxon>Spalacidae</taxon>
        <taxon>Spalacinae</taxon>
        <taxon>Nannospalax</taxon>
    </lineage>
</organism>
<keyword evidence="2" id="KW-1185">Reference proteome</keyword>
<dbReference type="AlphaFoldDB" id="A0A8C6W1T8"/>
<accession>A0A8C6W1T8</accession>
<gene>
    <name evidence="1" type="primary">Clec1b</name>
</gene>
<protein>
    <submittedName>
        <fullName evidence="1">C-type lectin domain family 1, member b</fullName>
    </submittedName>
</protein>